<feature type="coiled-coil region" evidence="2">
    <location>
        <begin position="170"/>
        <end position="225"/>
    </location>
</feature>
<evidence type="ECO:0000256" key="2">
    <source>
        <dbReference type="SAM" id="Coils"/>
    </source>
</evidence>
<dbReference type="SUPFAM" id="SSF90257">
    <property type="entry name" value="Myosin rod fragments"/>
    <property type="match status" value="1"/>
</dbReference>
<evidence type="ECO:0000256" key="3">
    <source>
        <dbReference type="SAM" id="MobiDB-lite"/>
    </source>
</evidence>
<gene>
    <name evidence="4" type="ORF">NEMVEDRAFT_v1g244570</name>
</gene>
<dbReference type="InParanoid" id="A7SDV7"/>
<reference evidence="4 5" key="1">
    <citation type="journal article" date="2007" name="Science">
        <title>Sea anemone genome reveals ancestral eumetazoan gene repertoire and genomic organization.</title>
        <authorList>
            <person name="Putnam N.H."/>
            <person name="Srivastava M."/>
            <person name="Hellsten U."/>
            <person name="Dirks B."/>
            <person name="Chapman J."/>
            <person name="Salamov A."/>
            <person name="Terry A."/>
            <person name="Shapiro H."/>
            <person name="Lindquist E."/>
            <person name="Kapitonov V.V."/>
            <person name="Jurka J."/>
            <person name="Genikhovich G."/>
            <person name="Grigoriev I.V."/>
            <person name="Lucas S.M."/>
            <person name="Steele R.E."/>
            <person name="Finnerty J.R."/>
            <person name="Technau U."/>
            <person name="Martindale M.Q."/>
            <person name="Rokhsar D.S."/>
        </authorList>
    </citation>
    <scope>NUCLEOTIDE SEQUENCE [LARGE SCALE GENOMIC DNA]</scope>
    <source>
        <strain evidence="5">CH2 X CH6</strain>
    </source>
</reference>
<dbReference type="Proteomes" id="UP000001593">
    <property type="component" value="Unassembled WGS sequence"/>
</dbReference>
<dbReference type="OMA" id="FTRENEM"/>
<dbReference type="PANTHER" id="PTHR31882:SF12">
    <property type="match status" value="1"/>
</dbReference>
<name>A7SDV7_NEMVE</name>
<dbReference type="PhylomeDB" id="A7SDV7"/>
<feature type="region of interest" description="Disordered" evidence="3">
    <location>
        <begin position="60"/>
        <end position="81"/>
    </location>
</feature>
<sequence length="307" mass="35970">MAANLKSRCSKCAEMQKTYLKTLEEKRALLVKLQNEQERCRRFTRENEMLETRLQDMTNRLPTEQINSSNSVTSANSDDSRLERQLDEALTVNRKWRDEYEQMSSKHNQEKDEIREELNETRRKLEESKSHVLALETEVMRLAEALRNKGNQTAQTHVNNEDLDHVKIQMQQFKEDFSCERRDRERVQKEKECIQAELANAQEIIATLTQEVEMYREHCLRIQEENAVLRRRHSAPVQSQPQLQIVYPLNDPIRHPELRLQQQRRGVFTRGPIIPPPSAFYGGEVETDVTDGVSVMSSSDSDKHHSI</sequence>
<dbReference type="GO" id="GO:0006357">
    <property type="term" value="P:regulation of transcription by RNA polymerase II"/>
    <property type="evidence" value="ECO:0000318"/>
    <property type="project" value="GO_Central"/>
</dbReference>
<feature type="coiled-coil region" evidence="2">
    <location>
        <begin position="26"/>
        <end position="60"/>
    </location>
</feature>
<dbReference type="GO" id="GO:0005737">
    <property type="term" value="C:cytoplasm"/>
    <property type="evidence" value="ECO:0007669"/>
    <property type="project" value="UniProtKB-ARBA"/>
</dbReference>
<dbReference type="EMBL" id="DS469633">
    <property type="protein sequence ID" value="EDO38079.1"/>
    <property type="molecule type" value="Genomic_DNA"/>
</dbReference>
<dbReference type="KEGG" id="nve:5509625"/>
<feature type="coiled-coil region" evidence="2">
    <location>
        <begin position="93"/>
        <end position="138"/>
    </location>
</feature>
<dbReference type="HOGENOM" id="CLU_907038_0_0_1"/>
<keyword evidence="5" id="KW-1185">Reference proteome</keyword>
<keyword evidence="1 2" id="KW-0175">Coiled coil</keyword>
<dbReference type="PANTHER" id="PTHR31882">
    <property type="entry name" value="TNFAIP3-INTERACTING PROTEIN COILED COIL FAMILY MEMBER"/>
    <property type="match status" value="1"/>
</dbReference>
<proteinExistence type="predicted"/>
<dbReference type="AlphaFoldDB" id="A7SDV7"/>
<evidence type="ECO:0000313" key="4">
    <source>
        <dbReference type="EMBL" id="EDO38079.1"/>
    </source>
</evidence>
<feature type="compositionally biased region" description="Polar residues" evidence="3">
    <location>
        <begin position="60"/>
        <end position="77"/>
    </location>
</feature>
<evidence type="ECO:0000256" key="1">
    <source>
        <dbReference type="ARBA" id="ARBA00023054"/>
    </source>
</evidence>
<dbReference type="GO" id="GO:0043122">
    <property type="term" value="P:regulation of canonical NF-kappaB signal transduction"/>
    <property type="evidence" value="ECO:0007669"/>
    <property type="project" value="UniProtKB-ARBA"/>
</dbReference>
<organism evidence="4 5">
    <name type="scientific">Nematostella vectensis</name>
    <name type="common">Starlet sea anemone</name>
    <dbReference type="NCBI Taxonomy" id="45351"/>
    <lineage>
        <taxon>Eukaryota</taxon>
        <taxon>Metazoa</taxon>
        <taxon>Cnidaria</taxon>
        <taxon>Anthozoa</taxon>
        <taxon>Hexacorallia</taxon>
        <taxon>Actiniaria</taxon>
        <taxon>Edwardsiidae</taxon>
        <taxon>Nematostella</taxon>
    </lineage>
</organism>
<dbReference type="Gene3D" id="1.20.5.990">
    <property type="entry name" value="Nemo cc2-lz domain - 1d5 darpin complex"/>
    <property type="match status" value="1"/>
</dbReference>
<protein>
    <submittedName>
        <fullName evidence="4">Uncharacterized protein</fullName>
    </submittedName>
</protein>
<accession>A7SDV7</accession>
<evidence type="ECO:0000313" key="5">
    <source>
        <dbReference type="Proteomes" id="UP000001593"/>
    </source>
</evidence>
<dbReference type="OrthoDB" id="6066489at2759"/>